<feature type="domain" description="ATP synthase F1 complex delta/epsilon subunit N-terminal" evidence="10">
    <location>
        <begin position="6"/>
        <end position="76"/>
    </location>
</feature>
<evidence type="ECO:0000313" key="12">
    <source>
        <dbReference type="Proteomes" id="UP000221168"/>
    </source>
</evidence>
<evidence type="ECO:0000256" key="3">
    <source>
        <dbReference type="ARBA" id="ARBA00005712"/>
    </source>
</evidence>
<dbReference type="GO" id="GO:0005524">
    <property type="term" value="F:ATP binding"/>
    <property type="evidence" value="ECO:0007669"/>
    <property type="project" value="UniProtKB-UniRule"/>
</dbReference>
<dbReference type="HAMAP" id="MF_00530">
    <property type="entry name" value="ATP_synth_epsil_bac"/>
    <property type="match status" value="1"/>
</dbReference>
<keyword evidence="4 9" id="KW-0813">Transport</keyword>
<dbReference type="InterPro" id="IPR036771">
    <property type="entry name" value="ATPsynth_dsu/esu_N"/>
</dbReference>
<dbReference type="InterPro" id="IPR024037">
    <property type="entry name" value="Alt_ATP_synth_F1_esu"/>
</dbReference>
<dbReference type="RefSeq" id="WP_099306309.1">
    <property type="nucleotide sequence ID" value="NZ_PDVP01000005.1"/>
</dbReference>
<dbReference type="GO" id="GO:0005886">
    <property type="term" value="C:plasma membrane"/>
    <property type="evidence" value="ECO:0007669"/>
    <property type="project" value="UniProtKB-SubCell"/>
</dbReference>
<evidence type="ECO:0000256" key="2">
    <source>
        <dbReference type="ARBA" id="ARBA00004184"/>
    </source>
</evidence>
<gene>
    <name evidence="9" type="primary">atpC</name>
    <name evidence="11" type="ORF">CSC94_10550</name>
</gene>
<comment type="subcellular location">
    <subcellularLocation>
        <location evidence="9">Cell membrane</location>
        <topology evidence="9">Peripheral membrane protein</topology>
    </subcellularLocation>
    <subcellularLocation>
        <location evidence="2">Endomembrane system</location>
        <topology evidence="2">Peripheral membrane protein</topology>
    </subcellularLocation>
</comment>
<accession>A0A2G1QND1</accession>
<proteinExistence type="inferred from homology"/>
<organism evidence="11 12">
    <name type="scientific">Zhengella mangrovi</name>
    <dbReference type="NCBI Taxonomy" id="1982044"/>
    <lineage>
        <taxon>Bacteria</taxon>
        <taxon>Pseudomonadati</taxon>
        <taxon>Pseudomonadota</taxon>
        <taxon>Alphaproteobacteria</taxon>
        <taxon>Hyphomicrobiales</taxon>
        <taxon>Notoacmeibacteraceae</taxon>
        <taxon>Zhengella</taxon>
    </lineage>
</organism>
<evidence type="ECO:0000256" key="1">
    <source>
        <dbReference type="ARBA" id="ARBA00003543"/>
    </source>
</evidence>
<dbReference type="NCBIfam" id="NF009981">
    <property type="entry name" value="PRK13447.1"/>
    <property type="match status" value="1"/>
</dbReference>
<evidence type="ECO:0000256" key="4">
    <source>
        <dbReference type="ARBA" id="ARBA00022448"/>
    </source>
</evidence>
<comment type="subunit">
    <text evidence="9">F-type ATPases have 2 components, CF(1) - the catalytic core - and CF(0) - the membrane proton channel. CF(1) has five subunits: alpha(3), beta(3), gamma(1), delta(1), epsilon(1). CF(0) has three main subunits: a, b and c.</text>
</comment>
<comment type="function">
    <text evidence="1 9">Produces ATP from ADP in the presence of a proton gradient across the membrane.</text>
</comment>
<dbReference type="SUPFAM" id="SSF51344">
    <property type="entry name" value="Epsilon subunit of F1F0-ATP synthase N-terminal domain"/>
    <property type="match status" value="1"/>
</dbReference>
<evidence type="ECO:0000313" key="11">
    <source>
        <dbReference type="EMBL" id="PHP66989.1"/>
    </source>
</evidence>
<comment type="caution">
    <text evidence="11">The sequence shown here is derived from an EMBL/GenBank/DDBJ whole genome shotgun (WGS) entry which is preliminary data.</text>
</comment>
<evidence type="ECO:0000256" key="6">
    <source>
        <dbReference type="ARBA" id="ARBA00023065"/>
    </source>
</evidence>
<keyword evidence="9" id="KW-1003">Cell membrane</keyword>
<dbReference type="GO" id="GO:0012505">
    <property type="term" value="C:endomembrane system"/>
    <property type="evidence" value="ECO:0007669"/>
    <property type="project" value="UniProtKB-SubCell"/>
</dbReference>
<dbReference type="NCBIfam" id="TIGR03166">
    <property type="entry name" value="alt_F1F0_F1_eps"/>
    <property type="match status" value="1"/>
</dbReference>
<evidence type="ECO:0000256" key="8">
    <source>
        <dbReference type="ARBA" id="ARBA00023196"/>
    </source>
</evidence>
<dbReference type="OrthoDB" id="272739at2"/>
<dbReference type="AlphaFoldDB" id="A0A2G1QND1"/>
<comment type="similarity">
    <text evidence="3 9">Belongs to the ATPase epsilon chain family.</text>
</comment>
<dbReference type="InterPro" id="IPR020546">
    <property type="entry name" value="ATP_synth_F1_dsu/esu_N"/>
</dbReference>
<keyword evidence="6 9" id="KW-0406">Ion transport</keyword>
<keyword evidence="5 9" id="KW-0375">Hydrogen ion transport</keyword>
<sequence length="150" mass="16109">MRPTALSLVITTPLDVVFRSDRVVSFRAADASGDFGIQPGHADFLTVLGACVARWRDGRGTVSYCALRGGVLTVSEGRDIRVACREGVLGDDLASLEAVIAQERSDTEEAAARARIGEARLHAKAIRQIMRRLSGQGDADMERLLDELAG</sequence>
<dbReference type="Proteomes" id="UP000221168">
    <property type="component" value="Unassembled WGS sequence"/>
</dbReference>
<evidence type="ECO:0000259" key="10">
    <source>
        <dbReference type="Pfam" id="PF02823"/>
    </source>
</evidence>
<dbReference type="EMBL" id="PDVP01000005">
    <property type="protein sequence ID" value="PHP66989.1"/>
    <property type="molecule type" value="Genomic_DNA"/>
</dbReference>
<dbReference type="InterPro" id="IPR001469">
    <property type="entry name" value="ATP_synth_F1_dsu/esu"/>
</dbReference>
<reference evidence="11 12" key="1">
    <citation type="submission" date="2017-10" db="EMBL/GenBank/DDBJ databases">
        <title>Sedimentibacterium mangrovi gen. nov., sp. nov., a novel member of family Phyllobacteriacea isolated from mangrove sediment.</title>
        <authorList>
            <person name="Liao H."/>
            <person name="Tian Y."/>
        </authorList>
    </citation>
    <scope>NUCLEOTIDE SEQUENCE [LARGE SCALE GENOMIC DNA]</scope>
    <source>
        <strain evidence="11 12">X9-2-2</strain>
    </source>
</reference>
<dbReference type="Pfam" id="PF02823">
    <property type="entry name" value="ATP-synt_DE_N"/>
    <property type="match status" value="1"/>
</dbReference>
<dbReference type="GO" id="GO:0016787">
    <property type="term" value="F:hydrolase activity"/>
    <property type="evidence" value="ECO:0007669"/>
    <property type="project" value="UniProtKB-KW"/>
</dbReference>
<evidence type="ECO:0000256" key="5">
    <source>
        <dbReference type="ARBA" id="ARBA00022781"/>
    </source>
</evidence>
<dbReference type="CDD" id="cd12152">
    <property type="entry name" value="F1-ATPase_delta"/>
    <property type="match status" value="1"/>
</dbReference>
<name>A0A2G1QND1_9HYPH</name>
<dbReference type="GO" id="GO:0045259">
    <property type="term" value="C:proton-transporting ATP synthase complex"/>
    <property type="evidence" value="ECO:0007669"/>
    <property type="project" value="UniProtKB-KW"/>
</dbReference>
<protein>
    <recommendedName>
        <fullName evidence="9">ATP synthase epsilon chain</fullName>
    </recommendedName>
    <alternativeName>
        <fullName evidence="9">ATP synthase F1 sector epsilon subunit</fullName>
    </alternativeName>
    <alternativeName>
        <fullName evidence="9">F-ATPase epsilon subunit</fullName>
    </alternativeName>
</protein>
<keyword evidence="12" id="KW-1185">Reference proteome</keyword>
<evidence type="ECO:0000256" key="9">
    <source>
        <dbReference type="HAMAP-Rule" id="MF_00530"/>
    </source>
</evidence>
<dbReference type="Gene3D" id="2.60.15.10">
    <property type="entry name" value="F0F1 ATP synthase delta/epsilon subunit, N-terminal"/>
    <property type="match status" value="1"/>
</dbReference>
<keyword evidence="8 9" id="KW-0139">CF(1)</keyword>
<evidence type="ECO:0000256" key="7">
    <source>
        <dbReference type="ARBA" id="ARBA00023136"/>
    </source>
</evidence>
<keyword evidence="7 9" id="KW-0472">Membrane</keyword>
<keyword evidence="11" id="KW-0378">Hydrolase</keyword>
<dbReference type="GO" id="GO:0046933">
    <property type="term" value="F:proton-transporting ATP synthase activity, rotational mechanism"/>
    <property type="evidence" value="ECO:0007669"/>
    <property type="project" value="UniProtKB-UniRule"/>
</dbReference>
<keyword evidence="9" id="KW-0066">ATP synthesis</keyword>